<name>A0A1X2HLJ8_SYNRA</name>
<dbReference type="OMA" id="RSHVMIK"/>
<organism evidence="1 2">
    <name type="scientific">Syncephalastrum racemosum</name>
    <name type="common">Filamentous fungus</name>
    <dbReference type="NCBI Taxonomy" id="13706"/>
    <lineage>
        <taxon>Eukaryota</taxon>
        <taxon>Fungi</taxon>
        <taxon>Fungi incertae sedis</taxon>
        <taxon>Mucoromycota</taxon>
        <taxon>Mucoromycotina</taxon>
        <taxon>Mucoromycetes</taxon>
        <taxon>Mucorales</taxon>
        <taxon>Syncephalastraceae</taxon>
        <taxon>Syncephalastrum</taxon>
    </lineage>
</organism>
<dbReference type="Proteomes" id="UP000242180">
    <property type="component" value="Unassembled WGS sequence"/>
</dbReference>
<evidence type="ECO:0000313" key="1">
    <source>
        <dbReference type="EMBL" id="ORZ00284.1"/>
    </source>
</evidence>
<evidence type="ECO:0000313" key="2">
    <source>
        <dbReference type="Proteomes" id="UP000242180"/>
    </source>
</evidence>
<sequence length="112" mass="12652">MQSSDDLARYYKRPRHFTMDVYSRPNYKGSVQHMRTRNGATSSCFNILHKHVGSIAVNDPIVKLQFYRSSDCHGAPTSVTHGSLGHNGRNNNLQLRARSVSVTKLRPVLLLD</sequence>
<keyword evidence="2" id="KW-1185">Reference proteome</keyword>
<dbReference type="EMBL" id="MCGN01000002">
    <property type="protein sequence ID" value="ORZ00284.1"/>
    <property type="molecule type" value="Genomic_DNA"/>
</dbReference>
<dbReference type="AlphaFoldDB" id="A0A1X2HLJ8"/>
<dbReference type="Gene3D" id="2.60.20.10">
    <property type="entry name" value="Crystallins"/>
    <property type="match status" value="1"/>
</dbReference>
<dbReference type="OrthoDB" id="2265046at2759"/>
<comment type="caution">
    <text evidence="1">The sequence shown here is derived from an EMBL/GenBank/DDBJ whole genome shotgun (WGS) entry which is preliminary data.</text>
</comment>
<reference evidence="1 2" key="1">
    <citation type="submission" date="2016-07" db="EMBL/GenBank/DDBJ databases">
        <title>Pervasive Adenine N6-methylation of Active Genes in Fungi.</title>
        <authorList>
            <consortium name="DOE Joint Genome Institute"/>
            <person name="Mondo S.J."/>
            <person name="Dannebaum R.O."/>
            <person name="Kuo R.C."/>
            <person name="Labutti K."/>
            <person name="Haridas S."/>
            <person name="Kuo A."/>
            <person name="Salamov A."/>
            <person name="Ahrendt S.R."/>
            <person name="Lipzen A."/>
            <person name="Sullivan W."/>
            <person name="Andreopoulos W.B."/>
            <person name="Clum A."/>
            <person name="Lindquist E."/>
            <person name="Daum C."/>
            <person name="Ramamoorthy G.K."/>
            <person name="Gryganskyi A."/>
            <person name="Culley D."/>
            <person name="Magnuson J.K."/>
            <person name="James T.Y."/>
            <person name="O'Malley M.A."/>
            <person name="Stajich J.E."/>
            <person name="Spatafora J.W."/>
            <person name="Visel A."/>
            <person name="Grigoriev I.V."/>
        </authorList>
    </citation>
    <scope>NUCLEOTIDE SEQUENCE [LARGE SCALE GENOMIC DNA]</scope>
    <source>
        <strain evidence="1 2">NRRL 2496</strain>
    </source>
</reference>
<proteinExistence type="predicted"/>
<accession>A0A1X2HLJ8</accession>
<dbReference type="InParanoid" id="A0A1X2HLJ8"/>
<protein>
    <submittedName>
        <fullName evidence="1">Uncharacterized protein</fullName>
    </submittedName>
</protein>
<gene>
    <name evidence="1" type="ORF">BCR43DRAFT_434917</name>
</gene>